<reference evidence="1 2" key="1">
    <citation type="journal article" date="2022" name="Hortic Res">
        <title>A haplotype resolved chromosomal level avocado genome allows analysis of novel avocado genes.</title>
        <authorList>
            <person name="Nath O."/>
            <person name="Fletcher S.J."/>
            <person name="Hayward A."/>
            <person name="Shaw L.M."/>
            <person name="Masouleh A.K."/>
            <person name="Furtado A."/>
            <person name="Henry R.J."/>
            <person name="Mitter N."/>
        </authorList>
    </citation>
    <scope>NUCLEOTIDE SEQUENCE [LARGE SCALE GENOMIC DNA]</scope>
    <source>
        <strain evidence="2">cv. Hass</strain>
    </source>
</reference>
<accession>A0ACC2MYE2</accession>
<gene>
    <name evidence="1" type="ORF">MRB53_003794</name>
</gene>
<keyword evidence="2" id="KW-1185">Reference proteome</keyword>
<dbReference type="Proteomes" id="UP001234297">
    <property type="component" value="Chromosome 1"/>
</dbReference>
<evidence type="ECO:0000313" key="1">
    <source>
        <dbReference type="EMBL" id="KAJ8650771.1"/>
    </source>
</evidence>
<organism evidence="1 2">
    <name type="scientific">Persea americana</name>
    <name type="common">Avocado</name>
    <dbReference type="NCBI Taxonomy" id="3435"/>
    <lineage>
        <taxon>Eukaryota</taxon>
        <taxon>Viridiplantae</taxon>
        <taxon>Streptophyta</taxon>
        <taxon>Embryophyta</taxon>
        <taxon>Tracheophyta</taxon>
        <taxon>Spermatophyta</taxon>
        <taxon>Magnoliopsida</taxon>
        <taxon>Magnoliidae</taxon>
        <taxon>Laurales</taxon>
        <taxon>Lauraceae</taxon>
        <taxon>Persea</taxon>
    </lineage>
</organism>
<name>A0ACC2MYE2_PERAE</name>
<comment type="caution">
    <text evidence="1">The sequence shown here is derived from an EMBL/GenBank/DDBJ whole genome shotgun (WGS) entry which is preliminary data.</text>
</comment>
<evidence type="ECO:0000313" key="2">
    <source>
        <dbReference type="Proteomes" id="UP001234297"/>
    </source>
</evidence>
<proteinExistence type="predicted"/>
<sequence>MLESAFKLLNRLRWIKLAVLKLFQLGFTISRTQLQAGFKCFGLGIQSLGTSPDLDLELATAFSRMVIFRGNFSLVTLKVPISFLRDSSTLAICALIPSKACLNLLSSFSTVSDRSRTLPGIGHDLLKDGDLQRQHLVAGLVSNYQCTEEKQVSYRDFLVNFGVMAPPRVHMAINAMKAIGIPPQTVKPVLKRLLKAYGNNWTLIEDENYRVLADAIFDIDDSKRVEDNKNEACVNGASEPPRKRCWLRQEDQSLPSISSDIVFAESSLKRPKFDGNVPSQICLKEEKVQPPQPCTKEKNVELISTQSYVRDKRTESVPQQTSLRELNSLPSLSCVGVREKRPVSGRVSSKILKEADIKPCFQLLPKSVPDRHQSNTLIKLKSEPFNAEFREDEVPITASHPPIQNAIRKEDSVEASPSQYIGQGNEDEGGIPETACENGIEVERESVSEASAATFEIASTTYGEVKLFLHCNSGFSWSDFHAPDPDAVLRLVEDKCLRSYRILEPTFSVKKLMKELCQCLLELSADSNDKQETHVNIAPTLNLLKQSNLKDVLGTKSDCISNSVTKFSNSSPNIHYFPKVAAQVPRSLAQNKLDGPCHHSQPSKRVLMISNDECGKKNEIEGSESSMTSPHSLVPVETQQFSFDDIRPLHDVNDISKGHERVRISVLNEVTSELYPPSFYYIPQNIVYQNAYINLSLARIGDEDCCSECFGDCLSSAIPCACARETGGEYAYTPHGLLKKEFLDECISMNHNPKKTRLFYCNDCPLERTKNDVQPDPCKGHLVGRFVKECWSKCGCSRQCGNRVIQRGITCNLQVYFASEDKGWGLRTLQELPRGTFVCEYVGEIVTNTELYDRTIQTTGNDKHTYPVLLDADWGSEGVLKDEEALCLDATFYGNVARFINHRCFDANLIGIPVEIETPDHHYYHLAFFTTRNVQALEELTWVSLHASSAPQL</sequence>
<dbReference type="EMBL" id="CM056809">
    <property type="protein sequence ID" value="KAJ8650771.1"/>
    <property type="molecule type" value="Genomic_DNA"/>
</dbReference>
<protein>
    <submittedName>
        <fullName evidence="1">Uncharacterized protein</fullName>
    </submittedName>
</protein>